<evidence type="ECO:0000259" key="17">
    <source>
        <dbReference type="Pfam" id="PF00156"/>
    </source>
</evidence>
<sequence>MKEDIKEILITEEELKEKVQELGKILTKDYKDKNPLVICVLRGAVMFLSDLLREIDTFVDMDFMAVSSYEGTNSSGVVNIVKDLTTNIEGRDVLIVEDILDTGRTLDYLMRILNQRHPKSMKICSLLIKKGREEIKVPVDYYGFYIPNEFVVGYGLDYDDKYRNLKYIGILKEEVYS</sequence>
<evidence type="ECO:0000256" key="8">
    <source>
        <dbReference type="ARBA" id="ARBA00022676"/>
    </source>
</evidence>
<evidence type="ECO:0000256" key="2">
    <source>
        <dbReference type="ARBA" id="ARBA00002049"/>
    </source>
</evidence>
<dbReference type="AlphaFoldDB" id="A0A3E3DVG7"/>
<evidence type="ECO:0000256" key="10">
    <source>
        <dbReference type="ARBA" id="ARBA00022723"/>
    </source>
</evidence>
<comment type="similarity">
    <text evidence="6 16">Belongs to the purine/pyrimidine phosphoribosyltransferase family.</text>
</comment>
<dbReference type="GO" id="GO:0032263">
    <property type="term" value="P:GMP salvage"/>
    <property type="evidence" value="ECO:0007669"/>
    <property type="project" value="TreeGrafter"/>
</dbReference>
<dbReference type="PANTHER" id="PTHR43340">
    <property type="entry name" value="HYPOXANTHINE-GUANINE PHOSPHORIBOSYLTRANSFERASE"/>
    <property type="match status" value="1"/>
</dbReference>
<dbReference type="Pfam" id="PF00156">
    <property type="entry name" value="Pribosyltran"/>
    <property type="match status" value="1"/>
</dbReference>
<keyword evidence="10 16" id="KW-0479">Metal-binding</keyword>
<dbReference type="GO" id="GO:0006166">
    <property type="term" value="P:purine ribonucleoside salvage"/>
    <property type="evidence" value="ECO:0007669"/>
    <property type="project" value="UniProtKB-KW"/>
</dbReference>
<dbReference type="GO" id="GO:0006178">
    <property type="term" value="P:guanine salvage"/>
    <property type="evidence" value="ECO:0007669"/>
    <property type="project" value="TreeGrafter"/>
</dbReference>
<evidence type="ECO:0000256" key="3">
    <source>
        <dbReference type="ARBA" id="ARBA00004496"/>
    </source>
</evidence>
<dbReference type="Proteomes" id="UP000261212">
    <property type="component" value="Unassembled WGS sequence"/>
</dbReference>
<dbReference type="GO" id="GO:0052657">
    <property type="term" value="F:guanine phosphoribosyltransferase activity"/>
    <property type="evidence" value="ECO:0007669"/>
    <property type="project" value="UniProtKB-ARBA"/>
</dbReference>
<comment type="function">
    <text evidence="2">Purine salvage pathway enzyme that catalyzes the transfer of the ribosyl-5-phosphate group from 5-phospho-alpha-D-ribose 1-diphosphate (PRPP) to the N9 position of the 6-oxopurines hypoxanthine and guanine to form the corresponding ribonucleotides IMP (inosine 5'-monophosphate) and GMP (guanosine 5'-monophosphate), with the release of PPi.</text>
</comment>
<evidence type="ECO:0000256" key="7">
    <source>
        <dbReference type="ARBA" id="ARBA00022490"/>
    </source>
</evidence>
<evidence type="ECO:0000256" key="14">
    <source>
        <dbReference type="ARBA" id="ARBA00048811"/>
    </source>
</evidence>
<dbReference type="GO" id="GO:0004422">
    <property type="term" value="F:hypoxanthine phosphoribosyltransferase activity"/>
    <property type="evidence" value="ECO:0007669"/>
    <property type="project" value="InterPro"/>
</dbReference>
<evidence type="ECO:0000313" key="19">
    <source>
        <dbReference type="Proteomes" id="UP000261212"/>
    </source>
</evidence>
<evidence type="ECO:0000256" key="16">
    <source>
        <dbReference type="RuleBase" id="RU364099"/>
    </source>
</evidence>
<organism evidence="18 19">
    <name type="scientific">Anaerofustis stercorihominis</name>
    <dbReference type="NCBI Taxonomy" id="214853"/>
    <lineage>
        <taxon>Bacteria</taxon>
        <taxon>Bacillati</taxon>
        <taxon>Bacillota</taxon>
        <taxon>Clostridia</taxon>
        <taxon>Eubacteriales</taxon>
        <taxon>Eubacteriaceae</taxon>
        <taxon>Anaerofustis</taxon>
    </lineage>
</organism>
<evidence type="ECO:0000256" key="9">
    <source>
        <dbReference type="ARBA" id="ARBA00022679"/>
    </source>
</evidence>
<keyword evidence="13 16" id="KW-0460">Magnesium</keyword>
<accession>A0A3E3DVG7</accession>
<dbReference type="EC" id="2.4.2.8" evidence="16"/>
<gene>
    <name evidence="18" type="primary">hpt</name>
    <name evidence="18" type="ORF">DW687_10750</name>
</gene>
<comment type="pathway">
    <text evidence="4 16">Purine metabolism; IMP biosynthesis via salvage pathway; IMP from hypoxanthine: step 1/1.</text>
</comment>
<dbReference type="PANTHER" id="PTHR43340:SF1">
    <property type="entry name" value="HYPOXANTHINE PHOSPHORIBOSYLTRANSFERASE"/>
    <property type="match status" value="1"/>
</dbReference>
<evidence type="ECO:0000256" key="4">
    <source>
        <dbReference type="ARBA" id="ARBA00004669"/>
    </source>
</evidence>
<keyword evidence="8 16" id="KW-0328">Glycosyltransferase</keyword>
<dbReference type="SUPFAM" id="SSF53271">
    <property type="entry name" value="PRTase-like"/>
    <property type="match status" value="1"/>
</dbReference>
<feature type="domain" description="Phosphoribosyltransferase" evidence="17">
    <location>
        <begin position="14"/>
        <end position="158"/>
    </location>
</feature>
<dbReference type="GeneID" id="98000991"/>
<dbReference type="CDD" id="cd06223">
    <property type="entry name" value="PRTases_typeI"/>
    <property type="match status" value="1"/>
</dbReference>
<evidence type="ECO:0000256" key="11">
    <source>
        <dbReference type="ARBA" id="ARBA00022726"/>
    </source>
</evidence>
<comment type="catalytic activity">
    <reaction evidence="15">
        <text>IMP + diphosphate = hypoxanthine + 5-phospho-alpha-D-ribose 1-diphosphate</text>
        <dbReference type="Rhea" id="RHEA:17973"/>
        <dbReference type="ChEBI" id="CHEBI:17368"/>
        <dbReference type="ChEBI" id="CHEBI:33019"/>
        <dbReference type="ChEBI" id="CHEBI:58017"/>
        <dbReference type="ChEBI" id="CHEBI:58053"/>
        <dbReference type="EC" id="2.4.2.8"/>
    </reaction>
    <physiologicalReaction direction="right-to-left" evidence="15">
        <dbReference type="Rhea" id="RHEA:17975"/>
    </physiologicalReaction>
</comment>
<dbReference type="UniPathway" id="UPA00591">
    <property type="reaction ID" value="UER00648"/>
</dbReference>
<keyword evidence="7 16" id="KW-0963">Cytoplasm</keyword>
<dbReference type="RefSeq" id="WP_007050714.1">
    <property type="nucleotide sequence ID" value="NZ_CABKNJ010000001.1"/>
</dbReference>
<dbReference type="GO" id="GO:0000287">
    <property type="term" value="F:magnesium ion binding"/>
    <property type="evidence" value="ECO:0007669"/>
    <property type="project" value="TreeGrafter"/>
</dbReference>
<proteinExistence type="inferred from homology"/>
<dbReference type="Gene3D" id="3.40.50.2020">
    <property type="match status" value="1"/>
</dbReference>
<dbReference type="FunFam" id="3.40.50.2020:FF:000006">
    <property type="entry name" value="Hypoxanthine phosphoribosyltransferase"/>
    <property type="match status" value="1"/>
</dbReference>
<keyword evidence="12 16" id="KW-0547">Nucleotide-binding</keyword>
<reference evidence="18 19" key="1">
    <citation type="submission" date="2018-08" db="EMBL/GenBank/DDBJ databases">
        <title>A genome reference for cultivated species of the human gut microbiota.</title>
        <authorList>
            <person name="Zou Y."/>
            <person name="Xue W."/>
            <person name="Luo G."/>
        </authorList>
    </citation>
    <scope>NUCLEOTIDE SEQUENCE [LARGE SCALE GENOMIC DNA]</scope>
    <source>
        <strain evidence="18 19">AM25-6</strain>
    </source>
</reference>
<dbReference type="InterPro" id="IPR050408">
    <property type="entry name" value="HGPRT"/>
</dbReference>
<dbReference type="GO" id="GO:0005829">
    <property type="term" value="C:cytosol"/>
    <property type="evidence" value="ECO:0007669"/>
    <property type="project" value="TreeGrafter"/>
</dbReference>
<comment type="cofactor">
    <cofactor evidence="1 16">
        <name>Mg(2+)</name>
        <dbReference type="ChEBI" id="CHEBI:18420"/>
    </cofactor>
</comment>
<comment type="caution">
    <text evidence="18">The sequence shown here is derived from an EMBL/GenBank/DDBJ whole genome shotgun (WGS) entry which is preliminary data.</text>
</comment>
<name>A0A3E3DVG7_9FIRM</name>
<keyword evidence="9 16" id="KW-0808">Transferase</keyword>
<keyword evidence="11 16" id="KW-0660">Purine salvage</keyword>
<dbReference type="EMBL" id="QUSM01000007">
    <property type="protein sequence ID" value="RGD73213.1"/>
    <property type="molecule type" value="Genomic_DNA"/>
</dbReference>
<comment type="catalytic activity">
    <reaction evidence="14">
        <text>GMP + diphosphate = guanine + 5-phospho-alpha-D-ribose 1-diphosphate</text>
        <dbReference type="Rhea" id="RHEA:25424"/>
        <dbReference type="ChEBI" id="CHEBI:16235"/>
        <dbReference type="ChEBI" id="CHEBI:33019"/>
        <dbReference type="ChEBI" id="CHEBI:58017"/>
        <dbReference type="ChEBI" id="CHEBI:58115"/>
        <dbReference type="EC" id="2.4.2.8"/>
    </reaction>
    <physiologicalReaction direction="right-to-left" evidence="14">
        <dbReference type="Rhea" id="RHEA:25426"/>
    </physiologicalReaction>
</comment>
<dbReference type="NCBIfam" id="TIGR01203">
    <property type="entry name" value="HGPRTase"/>
    <property type="match status" value="1"/>
</dbReference>
<dbReference type="InterPro" id="IPR005904">
    <property type="entry name" value="Hxn_phspho_trans"/>
</dbReference>
<comment type="subcellular location">
    <subcellularLocation>
        <location evidence="3 16">Cytoplasm</location>
    </subcellularLocation>
</comment>
<evidence type="ECO:0000313" key="18">
    <source>
        <dbReference type="EMBL" id="RGD73213.1"/>
    </source>
</evidence>
<dbReference type="GO" id="GO:0032264">
    <property type="term" value="P:IMP salvage"/>
    <property type="evidence" value="ECO:0007669"/>
    <property type="project" value="UniProtKB-UniPathway"/>
</dbReference>
<dbReference type="GO" id="GO:0000166">
    <property type="term" value="F:nucleotide binding"/>
    <property type="evidence" value="ECO:0007669"/>
    <property type="project" value="UniProtKB-KW"/>
</dbReference>
<evidence type="ECO:0000256" key="12">
    <source>
        <dbReference type="ARBA" id="ARBA00022741"/>
    </source>
</evidence>
<comment type="pathway">
    <text evidence="5">Purine metabolism; GMP biosynthesis via salvage pathway; GMP from guanine: step 1/1.</text>
</comment>
<evidence type="ECO:0000256" key="13">
    <source>
        <dbReference type="ARBA" id="ARBA00022842"/>
    </source>
</evidence>
<protein>
    <recommendedName>
        <fullName evidence="16">Hypoxanthine phosphoribosyltransferase</fullName>
        <ecNumber evidence="16">2.4.2.8</ecNumber>
    </recommendedName>
</protein>
<evidence type="ECO:0000256" key="5">
    <source>
        <dbReference type="ARBA" id="ARBA00004676"/>
    </source>
</evidence>
<evidence type="ECO:0000256" key="15">
    <source>
        <dbReference type="ARBA" id="ARBA00049402"/>
    </source>
</evidence>
<dbReference type="InterPro" id="IPR029057">
    <property type="entry name" value="PRTase-like"/>
</dbReference>
<evidence type="ECO:0000256" key="1">
    <source>
        <dbReference type="ARBA" id="ARBA00001946"/>
    </source>
</evidence>
<dbReference type="InterPro" id="IPR000836">
    <property type="entry name" value="PRTase_dom"/>
</dbReference>
<evidence type="ECO:0000256" key="6">
    <source>
        <dbReference type="ARBA" id="ARBA00008391"/>
    </source>
</evidence>
<dbReference type="GO" id="GO:0046100">
    <property type="term" value="P:hypoxanthine metabolic process"/>
    <property type="evidence" value="ECO:0007669"/>
    <property type="project" value="TreeGrafter"/>
</dbReference>